<sequence length="160" mass="16999">MNINTAQEQNVDMATKRQSLSPVMSIEELRAFMKREFPQLGDAFEITAIDGGSASMRLHADEQHLRPGGTISGPSLFALADVTAYAAILAHIGPVALAVTTNLNINFLRKPSPGTVEAVAHLLKLGKRLAVLDISLTDGTSGELVAHATATYSIPPHKST</sequence>
<dbReference type="Gene3D" id="3.10.129.10">
    <property type="entry name" value="Hotdog Thioesterase"/>
    <property type="match status" value="1"/>
</dbReference>
<dbReference type="PANTHER" id="PTHR21660:SF1">
    <property type="entry name" value="ACYL-COENZYME A THIOESTERASE 13"/>
    <property type="match status" value="1"/>
</dbReference>
<dbReference type="CDD" id="cd03443">
    <property type="entry name" value="PaaI_thioesterase"/>
    <property type="match status" value="1"/>
</dbReference>
<dbReference type="InterPro" id="IPR029069">
    <property type="entry name" value="HotDog_dom_sf"/>
</dbReference>
<protein>
    <submittedName>
        <fullName evidence="4">PaaI family thioesterase</fullName>
    </submittedName>
</protein>
<dbReference type="NCBIfam" id="TIGR00369">
    <property type="entry name" value="unchar_dom_1"/>
    <property type="match status" value="1"/>
</dbReference>
<dbReference type="RefSeq" id="WP_151643078.1">
    <property type="nucleotide sequence ID" value="NZ_WBVY01000001.1"/>
</dbReference>
<evidence type="ECO:0000313" key="5">
    <source>
        <dbReference type="Proteomes" id="UP000460650"/>
    </source>
</evidence>
<evidence type="ECO:0000256" key="2">
    <source>
        <dbReference type="ARBA" id="ARBA00022801"/>
    </source>
</evidence>
<evidence type="ECO:0000259" key="3">
    <source>
        <dbReference type="Pfam" id="PF03061"/>
    </source>
</evidence>
<evidence type="ECO:0000313" key="4">
    <source>
        <dbReference type="EMBL" id="KAB2658774.1"/>
    </source>
</evidence>
<dbReference type="InterPro" id="IPR006683">
    <property type="entry name" value="Thioestr_dom"/>
</dbReference>
<accession>A0A7V7VWZ8</accession>
<keyword evidence="2" id="KW-0378">Hydrolase</keyword>
<organism evidence="4 5">
    <name type="scientific">Brucella tritici</name>
    <dbReference type="NCBI Taxonomy" id="94626"/>
    <lineage>
        <taxon>Bacteria</taxon>
        <taxon>Pseudomonadati</taxon>
        <taxon>Pseudomonadota</taxon>
        <taxon>Alphaproteobacteria</taxon>
        <taxon>Hyphomicrobiales</taxon>
        <taxon>Brucellaceae</taxon>
        <taxon>Brucella/Ochrobactrum group</taxon>
        <taxon>Brucella</taxon>
    </lineage>
</organism>
<dbReference type="PANTHER" id="PTHR21660">
    <property type="entry name" value="THIOESTERASE SUPERFAMILY MEMBER-RELATED"/>
    <property type="match status" value="1"/>
</dbReference>
<dbReference type="Pfam" id="PF03061">
    <property type="entry name" value="4HBT"/>
    <property type="match status" value="1"/>
</dbReference>
<reference evidence="4 5" key="1">
    <citation type="submission" date="2019-09" db="EMBL/GenBank/DDBJ databases">
        <title>Taxonomic organization of the family Brucellaceae based on a phylogenomic approach.</title>
        <authorList>
            <person name="Leclercq S."/>
            <person name="Cloeckaert A."/>
            <person name="Zygmunt M.S."/>
        </authorList>
    </citation>
    <scope>NUCLEOTIDE SEQUENCE [LARGE SCALE GENOMIC DNA]</scope>
    <source>
        <strain evidence="4 5">TA93</strain>
    </source>
</reference>
<evidence type="ECO:0000256" key="1">
    <source>
        <dbReference type="ARBA" id="ARBA00008324"/>
    </source>
</evidence>
<dbReference type="AlphaFoldDB" id="A0A7V7VWZ8"/>
<dbReference type="Proteomes" id="UP000460650">
    <property type="component" value="Unassembled WGS sequence"/>
</dbReference>
<comment type="caution">
    <text evidence="4">The sequence shown here is derived from an EMBL/GenBank/DDBJ whole genome shotgun (WGS) entry which is preliminary data.</text>
</comment>
<gene>
    <name evidence="4" type="ORF">F9K94_00805</name>
</gene>
<proteinExistence type="inferred from homology"/>
<name>A0A7V7VWZ8_9HYPH</name>
<feature type="domain" description="Thioesterase" evidence="3">
    <location>
        <begin position="68"/>
        <end position="143"/>
    </location>
</feature>
<dbReference type="InterPro" id="IPR039298">
    <property type="entry name" value="ACOT13"/>
</dbReference>
<dbReference type="InterPro" id="IPR003736">
    <property type="entry name" value="PAAI_dom"/>
</dbReference>
<dbReference type="SUPFAM" id="SSF54637">
    <property type="entry name" value="Thioesterase/thiol ester dehydrase-isomerase"/>
    <property type="match status" value="1"/>
</dbReference>
<dbReference type="GO" id="GO:0047617">
    <property type="term" value="F:fatty acyl-CoA hydrolase activity"/>
    <property type="evidence" value="ECO:0007669"/>
    <property type="project" value="InterPro"/>
</dbReference>
<dbReference type="EMBL" id="WBVY01000001">
    <property type="protein sequence ID" value="KAB2658774.1"/>
    <property type="molecule type" value="Genomic_DNA"/>
</dbReference>
<comment type="similarity">
    <text evidence="1">Belongs to the thioesterase PaaI family.</text>
</comment>